<dbReference type="Gene3D" id="3.30.40.10">
    <property type="entry name" value="Zinc/RING finger domain, C3HC4 (zinc finger)"/>
    <property type="match status" value="1"/>
</dbReference>
<feature type="domain" description="RING-type" evidence="12">
    <location>
        <begin position="878"/>
        <end position="920"/>
    </location>
</feature>
<dbReference type="GeneID" id="36287525"/>
<dbReference type="AlphaFoldDB" id="A0A177ABA6"/>
<dbReference type="InterPro" id="IPR011990">
    <property type="entry name" value="TPR-like_helical_dom_sf"/>
</dbReference>
<dbReference type="InterPro" id="IPR011047">
    <property type="entry name" value="Quinoprotein_ADH-like_sf"/>
</dbReference>
<dbReference type="InterPro" id="IPR016528">
    <property type="entry name" value="VPS11"/>
</dbReference>
<dbReference type="SMART" id="SM00184">
    <property type="entry name" value="RING"/>
    <property type="match status" value="1"/>
</dbReference>
<keyword evidence="4 10" id="KW-0863">Zinc-finger</keyword>
<comment type="catalytic activity">
    <reaction evidence="9">
        <text>S-ubiquitinyl-[E2 ubiquitin-conjugating enzyme]-L-cysteine + [acceptor protein]-L-lysine = [E2 ubiquitin-conjugating enzyme]-L-cysteine + N(6)-ubiquitinyl-[acceptor protein]-L-lysine.</text>
        <dbReference type="EC" id="2.3.2.27"/>
    </reaction>
</comment>
<keyword evidence="7 9" id="KW-0472">Membrane</keyword>
<dbReference type="PANTHER" id="PTHR23323:SF24">
    <property type="entry name" value="VACUOLAR PROTEIN SORTING-ASSOCIATED PROTEIN 11 HOMOLOG"/>
    <property type="match status" value="1"/>
</dbReference>
<dbReference type="InterPro" id="IPR001965">
    <property type="entry name" value="Znf_PHD"/>
</dbReference>
<comment type="similarity">
    <text evidence="1 9">Belongs to the VPS11 family.</text>
</comment>
<evidence type="ECO:0000256" key="1">
    <source>
        <dbReference type="ARBA" id="ARBA00007070"/>
    </source>
</evidence>
<keyword evidence="2 9" id="KW-0813">Transport</keyword>
<proteinExistence type="inferred from homology"/>
<dbReference type="PROSITE" id="PS50236">
    <property type="entry name" value="CHCR"/>
    <property type="match status" value="1"/>
</dbReference>
<evidence type="ECO:0000256" key="11">
    <source>
        <dbReference type="PROSITE-ProRule" id="PRU01006"/>
    </source>
</evidence>
<dbReference type="SMART" id="SM00249">
    <property type="entry name" value="PHD"/>
    <property type="match status" value="1"/>
</dbReference>
<dbReference type="GO" id="GO:0006886">
    <property type="term" value="P:intracellular protein transport"/>
    <property type="evidence" value="ECO:0007669"/>
    <property type="project" value="UniProtKB-UniRule"/>
</dbReference>
<dbReference type="Gene3D" id="1.25.40.10">
    <property type="entry name" value="Tetratricopeptide repeat domain"/>
    <property type="match status" value="1"/>
</dbReference>
<keyword evidence="6 9" id="KW-0653">Protein transport</keyword>
<dbReference type="Proteomes" id="UP000077154">
    <property type="component" value="Unassembled WGS sequence"/>
</dbReference>
<dbReference type="eggNOG" id="KOG2114">
    <property type="taxonomic scope" value="Eukaryota"/>
</dbReference>
<accession>A0A177ABA6</accession>
<organism evidence="13">
    <name type="scientific">Pseudogymnoascus destructans</name>
    <dbReference type="NCBI Taxonomy" id="655981"/>
    <lineage>
        <taxon>Eukaryota</taxon>
        <taxon>Fungi</taxon>
        <taxon>Dikarya</taxon>
        <taxon>Ascomycota</taxon>
        <taxon>Pezizomycotina</taxon>
        <taxon>Leotiomycetes</taxon>
        <taxon>Thelebolales</taxon>
        <taxon>Thelebolaceae</taxon>
        <taxon>Pseudogymnoascus</taxon>
    </lineage>
</organism>
<keyword evidence="9" id="KW-0833">Ubl conjugation pathway</keyword>
<evidence type="ECO:0000256" key="5">
    <source>
        <dbReference type="ARBA" id="ARBA00022833"/>
    </source>
</evidence>
<dbReference type="PROSITE" id="PS50089">
    <property type="entry name" value="ZF_RING_2"/>
    <property type="match status" value="1"/>
</dbReference>
<evidence type="ECO:0000259" key="12">
    <source>
        <dbReference type="PROSITE" id="PS50089"/>
    </source>
</evidence>
<evidence type="ECO:0000256" key="8">
    <source>
        <dbReference type="ARBA" id="ARBA00029433"/>
    </source>
</evidence>
<dbReference type="InterPro" id="IPR013083">
    <property type="entry name" value="Znf_RING/FYVE/PHD"/>
</dbReference>
<dbReference type="SUPFAM" id="SSF57903">
    <property type="entry name" value="FYVE/PHD zinc finger"/>
    <property type="match status" value="1"/>
</dbReference>
<protein>
    <recommendedName>
        <fullName evidence="9">E3 ubiquitin-protein ligase PEP5</fullName>
        <ecNumber evidence="9">2.3.2.27</ecNumber>
    </recommendedName>
</protein>
<evidence type="ECO:0000313" key="13">
    <source>
        <dbReference type="EMBL" id="OAF59419.1"/>
    </source>
</evidence>
<comment type="subunit">
    <text evidence="9">Component of the homotypic vacuole fusion and vacuole protein sorting (HOPS) complex. Component of the class C core vacuole/endosome tethering (CORVET) complex.</text>
</comment>
<keyword evidence="3" id="KW-0479">Metal-binding</keyword>
<evidence type="ECO:0000256" key="4">
    <source>
        <dbReference type="ARBA" id="ARBA00022771"/>
    </source>
</evidence>
<evidence type="ECO:0000256" key="2">
    <source>
        <dbReference type="ARBA" id="ARBA00022448"/>
    </source>
</evidence>
<sequence length="972" mass="108419">MALTSWKTFDFFEATQITPPPSDTSIFAFSSITAITSGSDSLFLASPDGDVRILSRGFRVQKTWRAHDVGVITHMRQVEGTALLVTIAEDLPREPVLKVWALDKLVKKTGLPTCTSSLNIQNGRKPFPISAFAALGDLSQLAVGFANGAVTVVRGDLIHDRGTRQKTVFESEEPVTGVEFRDVARLTTLYVSTTARLLKLVISGQGQGQPARTIEDAGCGVGCMTVDERNGDVIVVRDDAIYYYGIDGRGPCFAYDGTKSLVQCHEEYLAIITPPQTMLNAKSSTLRRFGGSQAEDLFNTGTFTVLDTELQIVAHSESMVSQIQTLLNLWGDLYALTLEGKILRYHEKTLDQRLEIFYQRNLFIYAINLAQKSGMDAQQQNVIFQKYGEHLYQKGDYDGAMQQYLKAIDSTEPSQVIRKYLDSQRIHNLIEYLEELHEHHKATADHTTLLLNCYAKLKDIDKLEKFIKSPGDLKFDLDTAISMCRQGGYYDQAAYLATKHGEHEIVVDILIEDSKKYSEALKYICRLDPDSAYPNLMKYARVLLENCPRDTTKVFIDYYTGKYQPVLEVVATETPPQEAGYAQNAAQAVQGLANRIPVPFRNAPAATPATQVDINPAINDVINLGDNGSTTTTPTYTPPRPRTAFSSFVDHSNDFITFLEACLAKPDVAESDKVDLYTTLFEMYLNKANEVDEHDREEWEAKAKTLIEDKDIPIDTSNVLLLSHLADFKDGSILVREQAGLRFDIFRSYTSAKDTRGAIKALRKYGPDEPALYPAALAYFTSDSRILKEAGSELDAVLKKIDDDGLMAPLQVIQTLSANSVATMGLIKPYLQKTIERERRDIDSNQRVISSYRAETETKRREIEELSTKPVVFQATRCARCGSPLDPPMVHFLCKHSFHQLCLNVPNEAEGEKWECPTCRPGNETIRAIMKAQTEMAGKHEVFKDALERSGDRFGTVSEFFGRGVLGVPGAE</sequence>
<dbReference type="GO" id="GO:0048284">
    <property type="term" value="P:organelle fusion"/>
    <property type="evidence" value="ECO:0007669"/>
    <property type="project" value="TreeGrafter"/>
</dbReference>
<name>A0A177ABA6_9PEZI</name>
<dbReference type="GO" id="GO:0006904">
    <property type="term" value="P:vesicle docking involved in exocytosis"/>
    <property type="evidence" value="ECO:0007669"/>
    <property type="project" value="TreeGrafter"/>
</dbReference>
<dbReference type="Pfam" id="PF23341">
    <property type="entry name" value="PEP5_VPS11_N"/>
    <property type="match status" value="1"/>
</dbReference>
<dbReference type="GO" id="GO:0030897">
    <property type="term" value="C:HOPS complex"/>
    <property type="evidence" value="ECO:0007669"/>
    <property type="project" value="UniProtKB-UniRule"/>
</dbReference>
<dbReference type="EC" id="2.3.2.27" evidence="9"/>
<evidence type="ECO:0000256" key="9">
    <source>
        <dbReference type="PIRNR" id="PIRNR007860"/>
    </source>
</evidence>
<dbReference type="InterPro" id="IPR057308">
    <property type="entry name" value="CHCR_PEP5_VPS11"/>
</dbReference>
<dbReference type="EMBL" id="KV441394">
    <property type="protein sequence ID" value="OAF59419.1"/>
    <property type="molecule type" value="Genomic_DNA"/>
</dbReference>
<keyword evidence="5" id="KW-0862">Zinc</keyword>
<dbReference type="CDD" id="cd16688">
    <property type="entry name" value="RING-H2_Vps11"/>
    <property type="match status" value="1"/>
</dbReference>
<dbReference type="InterPro" id="IPR057307">
    <property type="entry name" value="PEP5_VPS11_N"/>
</dbReference>
<evidence type="ECO:0000256" key="10">
    <source>
        <dbReference type="PROSITE-ProRule" id="PRU00175"/>
    </source>
</evidence>
<dbReference type="VEuPathDB" id="FungiDB:GMDG_01849"/>
<evidence type="ECO:0000256" key="6">
    <source>
        <dbReference type="ARBA" id="ARBA00022927"/>
    </source>
</evidence>
<dbReference type="GO" id="GO:0008270">
    <property type="term" value="F:zinc ion binding"/>
    <property type="evidence" value="ECO:0007669"/>
    <property type="project" value="UniProtKB-KW"/>
</dbReference>
<dbReference type="SUPFAM" id="SSF48371">
    <property type="entry name" value="ARM repeat"/>
    <property type="match status" value="1"/>
</dbReference>
<dbReference type="GO" id="GO:0033263">
    <property type="term" value="C:CORVET complex"/>
    <property type="evidence" value="ECO:0007669"/>
    <property type="project" value="UniProtKB-UniRule"/>
</dbReference>
<dbReference type="GO" id="GO:0007032">
    <property type="term" value="P:endosome organization"/>
    <property type="evidence" value="ECO:0007669"/>
    <property type="project" value="TreeGrafter"/>
</dbReference>
<dbReference type="SUPFAM" id="SSF50998">
    <property type="entry name" value="Quinoprotein alcohol dehydrogenase-like"/>
    <property type="match status" value="1"/>
</dbReference>
<dbReference type="Pfam" id="PF17122">
    <property type="entry name" value="zf-C3H2C3"/>
    <property type="match status" value="1"/>
</dbReference>
<evidence type="ECO:0000256" key="3">
    <source>
        <dbReference type="ARBA" id="ARBA00022723"/>
    </source>
</evidence>
<dbReference type="GO" id="GO:0000329">
    <property type="term" value="C:fungal-type vacuole membrane"/>
    <property type="evidence" value="ECO:0007669"/>
    <property type="project" value="UniProtKB-UniRule"/>
</dbReference>
<dbReference type="FunFam" id="1.25.40.10:FF:000440">
    <property type="entry name" value="E3 ubiquitin-protein ligase PEP5"/>
    <property type="match status" value="1"/>
</dbReference>
<dbReference type="InterPro" id="IPR001841">
    <property type="entry name" value="Znf_RING"/>
</dbReference>
<gene>
    <name evidence="13" type="ORF">VC83_04454</name>
</gene>
<evidence type="ECO:0000256" key="7">
    <source>
        <dbReference type="ARBA" id="ARBA00023136"/>
    </source>
</evidence>
<reference evidence="13" key="1">
    <citation type="submission" date="2016-03" db="EMBL/GenBank/DDBJ databases">
        <title>Updated assembly of Pseudogymnoascus destructans, the fungus causing white-nose syndrome of bats.</title>
        <authorList>
            <person name="Palmer J.M."/>
            <person name="Drees K.P."/>
            <person name="Foster J.T."/>
            <person name="Lindner D.L."/>
        </authorList>
    </citation>
    <scope>NUCLEOTIDE SEQUENCE [LARGE SCALE GENOMIC DNA]</scope>
    <source>
        <strain evidence="13">20631-21</strain>
    </source>
</reference>
<dbReference type="GO" id="GO:0007033">
    <property type="term" value="P:vacuole organization"/>
    <property type="evidence" value="ECO:0007669"/>
    <property type="project" value="TreeGrafter"/>
</dbReference>
<dbReference type="GO" id="GO:0061630">
    <property type="term" value="F:ubiquitin protein ligase activity"/>
    <property type="evidence" value="ECO:0007669"/>
    <property type="project" value="UniProtKB-EC"/>
</dbReference>
<dbReference type="InterPro" id="IPR024763">
    <property type="entry name" value="VPS11_C"/>
</dbReference>
<dbReference type="InterPro" id="IPR000547">
    <property type="entry name" value="Clathrin_H-chain/VPS_repeat"/>
</dbReference>
<dbReference type="OrthoDB" id="26184at2759"/>
<feature type="repeat" description="CHCR" evidence="11">
    <location>
        <begin position="404"/>
        <end position="552"/>
    </location>
</feature>
<dbReference type="InterPro" id="IPR011011">
    <property type="entry name" value="Znf_FYVE_PHD"/>
</dbReference>
<dbReference type="PANTHER" id="PTHR23323">
    <property type="entry name" value="VACUOLAR PROTEIN SORTING-ASSOCIATED PROTEIN"/>
    <property type="match status" value="1"/>
</dbReference>
<dbReference type="InterPro" id="IPR016024">
    <property type="entry name" value="ARM-type_fold"/>
</dbReference>
<keyword evidence="9" id="KW-0926">Vacuole</keyword>
<keyword evidence="9" id="KW-0808">Transferase</keyword>
<dbReference type="RefSeq" id="XP_024324702.1">
    <property type="nucleotide sequence ID" value="XM_024468085.1"/>
</dbReference>
<dbReference type="PIRSF" id="PIRSF007860">
    <property type="entry name" value="VPS11"/>
    <property type="match status" value="1"/>
</dbReference>
<dbReference type="Pfam" id="PF23356">
    <property type="entry name" value="TPR_PEP5_VPS11"/>
    <property type="match status" value="2"/>
</dbReference>
<dbReference type="GO" id="GO:0030674">
    <property type="term" value="F:protein-macromolecule adaptor activity"/>
    <property type="evidence" value="ECO:0007669"/>
    <property type="project" value="TreeGrafter"/>
</dbReference>
<dbReference type="Pfam" id="PF12451">
    <property type="entry name" value="VPS11_C"/>
    <property type="match status" value="1"/>
</dbReference>
<comment type="subcellular location">
    <subcellularLocation>
        <location evidence="8">Endomembrane system</location>
        <topology evidence="8">Peripheral membrane protein</topology>
        <orientation evidence="8">Cytoplasmic side</orientation>
    </subcellularLocation>
    <subcellularLocation>
        <location evidence="9">Vacuole membrane</location>
        <topology evidence="9">Peripheral membrane protein</topology>
        <orientation evidence="9">Cytoplasmic side</orientation>
    </subcellularLocation>
</comment>